<gene>
    <name evidence="1" type="primary">phnH</name>
    <name evidence="1" type="ORF">K1W69_22380</name>
</gene>
<dbReference type="Pfam" id="PF05845">
    <property type="entry name" value="PhnH"/>
    <property type="match status" value="1"/>
</dbReference>
<dbReference type="Proteomes" id="UP001196509">
    <property type="component" value="Unassembled WGS sequence"/>
</dbReference>
<dbReference type="InterPro" id="IPR008772">
    <property type="entry name" value="Phosphonate_metab_PhnH"/>
</dbReference>
<dbReference type="Gene3D" id="3.40.50.11310">
    <property type="entry name" value="Bacterial phosphonate metabolism protein PhnH"/>
    <property type="match status" value="1"/>
</dbReference>
<dbReference type="AlphaFoldDB" id="A0AAE2ZQ41"/>
<proteinExistence type="predicted"/>
<keyword evidence="2" id="KW-1185">Reference proteome</keyword>
<organism evidence="1 2">
    <name type="scientific">Flavimaribacter sediminis</name>
    <dbReference type="NCBI Taxonomy" id="2865987"/>
    <lineage>
        <taxon>Bacteria</taxon>
        <taxon>Pseudomonadati</taxon>
        <taxon>Pseudomonadota</taxon>
        <taxon>Alphaproteobacteria</taxon>
        <taxon>Hyphomicrobiales</taxon>
        <taxon>Rhizobiaceae</taxon>
        <taxon>Flavimaribacter</taxon>
    </lineage>
</organism>
<dbReference type="RefSeq" id="WP_220230689.1">
    <property type="nucleotide sequence ID" value="NZ_JAICBX010000005.1"/>
</dbReference>
<evidence type="ECO:0000313" key="2">
    <source>
        <dbReference type="Proteomes" id="UP001196509"/>
    </source>
</evidence>
<dbReference type="GO" id="GO:0016829">
    <property type="term" value="F:lyase activity"/>
    <property type="evidence" value="ECO:0007669"/>
    <property type="project" value="UniProtKB-KW"/>
</dbReference>
<dbReference type="SUPFAM" id="SSF159709">
    <property type="entry name" value="PhnH-like"/>
    <property type="match status" value="1"/>
</dbReference>
<comment type="caution">
    <text evidence="1">The sequence shown here is derived from an EMBL/GenBank/DDBJ whole genome shotgun (WGS) entry which is preliminary data.</text>
</comment>
<dbReference type="InterPro" id="IPR038058">
    <property type="entry name" value="PhnH-like_sp"/>
</dbReference>
<accession>A0AAE2ZQ41</accession>
<reference evidence="1" key="1">
    <citation type="submission" date="2021-08" db="EMBL/GenBank/DDBJ databases">
        <title>Hoeflea bacterium WL0058 sp. nov., isolated from the sediment.</title>
        <authorList>
            <person name="Wang L."/>
            <person name="Zhang D."/>
        </authorList>
    </citation>
    <scope>NUCLEOTIDE SEQUENCE</scope>
    <source>
        <strain evidence="1">WL0058</strain>
    </source>
</reference>
<evidence type="ECO:0000313" key="1">
    <source>
        <dbReference type="EMBL" id="MBW8639959.1"/>
    </source>
</evidence>
<dbReference type="GO" id="GO:0019634">
    <property type="term" value="P:organic phosphonate metabolic process"/>
    <property type="evidence" value="ECO:0007669"/>
    <property type="project" value="InterPro"/>
</dbReference>
<name>A0AAE2ZQ41_9HYPH</name>
<dbReference type="PIRSF" id="PIRSF020680">
    <property type="entry name" value="PhnH"/>
    <property type="match status" value="1"/>
</dbReference>
<dbReference type="NCBIfam" id="TIGR03292">
    <property type="entry name" value="PhnH_redo"/>
    <property type="match status" value="1"/>
</dbReference>
<keyword evidence="1" id="KW-0456">Lyase</keyword>
<sequence length="212" mass="22330">MPATQRNAAQAITGGFANPVFEAQAVFRQLMNAMANPGVLHAIETNVAPPAPLTAVAGALAATLFDHDTVIWLGPFIAREEKARSWLAFHTSAPLTDQALDAHFAILADPGHISSFENFAQGTQEYPDRSTTLIVQLPSLQGGPALELTGPGIKDRAVIRPTGLPDAFPALWKANGGKFPRGVDLVLAGPDAIIGLPRTTRVEALANVKEAS</sequence>
<protein>
    <submittedName>
        <fullName evidence="1">Phosphonate C-P lyase system protein PhnH</fullName>
    </submittedName>
</protein>
<dbReference type="EMBL" id="JAICBX010000005">
    <property type="protein sequence ID" value="MBW8639959.1"/>
    <property type="molecule type" value="Genomic_DNA"/>
</dbReference>